<keyword evidence="4" id="KW-1185">Reference proteome</keyword>
<feature type="transmembrane region" description="Helical" evidence="2">
    <location>
        <begin position="6"/>
        <end position="23"/>
    </location>
</feature>
<accession>A0ABQ5NA64</accession>
<reference evidence="3 4" key="1">
    <citation type="journal article" date="2024" name="Int. J. Syst. Evol. Microbiol.">
        <title>Clostridium omnivorum sp. nov., isolated from anoxic soil under the treatment of reductive soil disinfestation.</title>
        <authorList>
            <person name="Ueki A."/>
            <person name="Tonouchi A."/>
            <person name="Kaku N."/>
            <person name="Honma S."/>
            <person name="Ueki K."/>
        </authorList>
    </citation>
    <scope>NUCLEOTIDE SEQUENCE [LARGE SCALE GENOMIC DNA]</scope>
    <source>
        <strain evidence="3 4">E14</strain>
    </source>
</reference>
<evidence type="ECO:0000256" key="1">
    <source>
        <dbReference type="SAM" id="Coils"/>
    </source>
</evidence>
<evidence type="ECO:0000313" key="4">
    <source>
        <dbReference type="Proteomes" id="UP001208567"/>
    </source>
</evidence>
<dbReference type="RefSeq" id="WP_264851380.1">
    <property type="nucleotide sequence ID" value="NZ_BRXR01000001.1"/>
</dbReference>
<evidence type="ECO:0000313" key="3">
    <source>
        <dbReference type="EMBL" id="GLC32071.1"/>
    </source>
</evidence>
<keyword evidence="1" id="KW-0175">Coiled coil</keyword>
<dbReference type="Proteomes" id="UP001208567">
    <property type="component" value="Unassembled WGS sequence"/>
</dbReference>
<proteinExistence type="predicted"/>
<comment type="caution">
    <text evidence="3">The sequence shown here is derived from an EMBL/GenBank/DDBJ whole genome shotgun (WGS) entry which is preliminary data.</text>
</comment>
<dbReference type="EMBL" id="BRXR01000001">
    <property type="protein sequence ID" value="GLC32071.1"/>
    <property type="molecule type" value="Genomic_DNA"/>
</dbReference>
<evidence type="ECO:0000256" key="2">
    <source>
        <dbReference type="SAM" id="Phobius"/>
    </source>
</evidence>
<keyword evidence="2" id="KW-0812">Transmembrane</keyword>
<sequence>MKNLYHFILSIPKLIFIYINRFYNRLCFIFNKQRTIQEMLKPIVNNKIEINNKLLFELKQIRKENALIENEIGLLDKNNKNLNKKISILQELLLKRP</sequence>
<protein>
    <submittedName>
        <fullName evidence="3">Uncharacterized protein</fullName>
    </submittedName>
</protein>
<feature type="coiled-coil region" evidence="1">
    <location>
        <begin position="51"/>
        <end position="85"/>
    </location>
</feature>
<gene>
    <name evidence="3" type="ORF">bsdE14_34810</name>
</gene>
<keyword evidence="2" id="KW-1133">Transmembrane helix</keyword>
<keyword evidence="2" id="KW-0472">Membrane</keyword>
<organism evidence="3 4">
    <name type="scientific">Clostridium omnivorum</name>
    <dbReference type="NCBI Taxonomy" id="1604902"/>
    <lineage>
        <taxon>Bacteria</taxon>
        <taxon>Bacillati</taxon>
        <taxon>Bacillota</taxon>
        <taxon>Clostridia</taxon>
        <taxon>Eubacteriales</taxon>
        <taxon>Clostridiaceae</taxon>
        <taxon>Clostridium</taxon>
    </lineage>
</organism>
<name>A0ABQ5NA64_9CLOT</name>